<dbReference type="InParanoid" id="A0A5E4EBL1"/>
<evidence type="ECO:0000313" key="1">
    <source>
        <dbReference type="EMBL" id="VVA13104.1"/>
    </source>
</evidence>
<dbReference type="Proteomes" id="UP000327085">
    <property type="component" value="Chromosome 6"/>
</dbReference>
<proteinExistence type="predicted"/>
<organism evidence="1 2">
    <name type="scientific">Prunus dulcis</name>
    <name type="common">Almond</name>
    <name type="synonym">Amygdalus dulcis</name>
    <dbReference type="NCBI Taxonomy" id="3755"/>
    <lineage>
        <taxon>Eukaryota</taxon>
        <taxon>Viridiplantae</taxon>
        <taxon>Streptophyta</taxon>
        <taxon>Embryophyta</taxon>
        <taxon>Tracheophyta</taxon>
        <taxon>Spermatophyta</taxon>
        <taxon>Magnoliopsida</taxon>
        <taxon>eudicotyledons</taxon>
        <taxon>Gunneridae</taxon>
        <taxon>Pentapetalae</taxon>
        <taxon>rosids</taxon>
        <taxon>fabids</taxon>
        <taxon>Rosales</taxon>
        <taxon>Rosaceae</taxon>
        <taxon>Amygdaloideae</taxon>
        <taxon>Amygdaleae</taxon>
        <taxon>Prunus</taxon>
    </lineage>
</organism>
<gene>
    <name evidence="1" type="ORF">ALMOND_2B009435</name>
</gene>
<protein>
    <submittedName>
        <fullName evidence="1">PREDICTED: PRUPE_6G360100</fullName>
    </submittedName>
</protein>
<evidence type="ECO:0000313" key="2">
    <source>
        <dbReference type="Proteomes" id="UP000327085"/>
    </source>
</evidence>
<accession>A0A5E4EBL1</accession>
<dbReference type="EMBL" id="CABIKO010000006">
    <property type="protein sequence ID" value="VVA13104.1"/>
    <property type="molecule type" value="Genomic_DNA"/>
</dbReference>
<reference evidence="2" key="1">
    <citation type="journal article" date="2020" name="Plant J.">
        <title>Transposons played a major role in the diversification between the closely related almond and peach genomes: results from the almond genome sequence.</title>
        <authorList>
            <person name="Alioto T."/>
            <person name="Alexiou K.G."/>
            <person name="Bardil A."/>
            <person name="Barteri F."/>
            <person name="Castanera R."/>
            <person name="Cruz F."/>
            <person name="Dhingra A."/>
            <person name="Duval H."/>
            <person name="Fernandez I Marti A."/>
            <person name="Frias L."/>
            <person name="Galan B."/>
            <person name="Garcia J.L."/>
            <person name="Howad W."/>
            <person name="Gomez-Garrido J."/>
            <person name="Gut M."/>
            <person name="Julca I."/>
            <person name="Morata J."/>
            <person name="Puigdomenech P."/>
            <person name="Ribeca P."/>
            <person name="Rubio Cabetas M.J."/>
            <person name="Vlasova A."/>
            <person name="Wirthensohn M."/>
            <person name="Garcia-Mas J."/>
            <person name="Gabaldon T."/>
            <person name="Casacuberta J.M."/>
            <person name="Arus P."/>
        </authorList>
    </citation>
    <scope>NUCLEOTIDE SEQUENCE [LARGE SCALE GENOMIC DNA]</scope>
    <source>
        <strain evidence="2">cv. Texas</strain>
    </source>
</reference>
<name>A0A5E4EBL1_PRUDU</name>
<sequence length="156" mass="18642">MISISQKYGNYVDDASFLRITSFVWVRAFRWQRRTKRLRRPPSMATIHSRALYDVVHKDRKRMCFFLRKRRIPLRDRRTLRVSLRALVFEKTYESGLWFQGKSLSKYLSAKDAPKRFSYRVQNIARNSSWGLGHTQSAIWGYVSCRIMVIFSSVEH</sequence>
<dbReference type="Gramene" id="VVA13104">
    <property type="protein sequence ID" value="VVA13104"/>
    <property type="gene ID" value="Prudul26B009435"/>
</dbReference>
<dbReference type="AlphaFoldDB" id="A0A5E4EBL1"/>